<comment type="subcellular location">
    <subcellularLocation>
        <location evidence="1">Mitochondrion</location>
    </subcellularLocation>
</comment>
<dbReference type="Gene3D" id="2.40.50.140">
    <property type="entry name" value="Nucleic acid-binding proteins"/>
    <property type="match status" value="1"/>
</dbReference>
<name>A0A564YBL2_HYMDI</name>
<evidence type="ECO:0000256" key="4">
    <source>
        <dbReference type="ARBA" id="ARBA00022980"/>
    </source>
</evidence>
<keyword evidence="9" id="KW-1185">Reference proteome</keyword>
<dbReference type="PRINTS" id="PR01034">
    <property type="entry name" value="RIBOSOMALS12"/>
</dbReference>
<keyword evidence="3" id="KW-0809">Transit peptide</keyword>
<dbReference type="SUPFAM" id="SSF50249">
    <property type="entry name" value="Nucleic acid-binding proteins"/>
    <property type="match status" value="1"/>
</dbReference>
<dbReference type="InterPro" id="IPR006032">
    <property type="entry name" value="Ribosomal_uS12"/>
</dbReference>
<protein>
    <recommendedName>
        <fullName evidence="7">Small ribosomal subunit protein uS12m</fullName>
    </recommendedName>
</protein>
<dbReference type="Proteomes" id="UP000321570">
    <property type="component" value="Unassembled WGS sequence"/>
</dbReference>
<dbReference type="PANTHER" id="PTHR11652">
    <property type="entry name" value="30S RIBOSOMAL PROTEIN S12 FAMILY MEMBER"/>
    <property type="match status" value="1"/>
</dbReference>
<comment type="similarity">
    <text evidence="2">Belongs to the universal ribosomal protein uS12 family.</text>
</comment>
<evidence type="ECO:0000313" key="9">
    <source>
        <dbReference type="Proteomes" id="UP000321570"/>
    </source>
</evidence>
<evidence type="ECO:0000256" key="1">
    <source>
        <dbReference type="ARBA" id="ARBA00004173"/>
    </source>
</evidence>
<gene>
    <name evidence="8" type="ORF">WMSIL1_LOCUS4771</name>
</gene>
<proteinExistence type="inferred from homology"/>
<sequence length="163" mass="17933">MLTSACKILFGSLGHFVASACRDSVTPSLISPAVNNSTSSFLSVSSFFAIRTYKTIAEMALYGPFRKKRSPNKHMDGKPFMKGIVLKTLIRKPKKPNSANRKCVKVRLSNGREVVAYVPGEGHNLQEHNMVLVRGGRCQDLIGVKHKIVRGKFDCAPVLKSSK</sequence>
<dbReference type="NCBIfam" id="TIGR00981">
    <property type="entry name" value="rpsL_bact"/>
    <property type="match status" value="1"/>
</dbReference>
<dbReference type="GO" id="GO:0006412">
    <property type="term" value="P:translation"/>
    <property type="evidence" value="ECO:0007669"/>
    <property type="project" value="InterPro"/>
</dbReference>
<dbReference type="GO" id="GO:0005739">
    <property type="term" value="C:mitochondrion"/>
    <property type="evidence" value="ECO:0007669"/>
    <property type="project" value="UniProtKB-SubCell"/>
</dbReference>
<evidence type="ECO:0000313" key="8">
    <source>
        <dbReference type="EMBL" id="VUZ44640.1"/>
    </source>
</evidence>
<dbReference type="GO" id="GO:0015935">
    <property type="term" value="C:small ribosomal subunit"/>
    <property type="evidence" value="ECO:0007669"/>
    <property type="project" value="InterPro"/>
</dbReference>
<evidence type="ECO:0000256" key="6">
    <source>
        <dbReference type="ARBA" id="ARBA00023274"/>
    </source>
</evidence>
<organism evidence="8 9">
    <name type="scientific">Hymenolepis diminuta</name>
    <name type="common">Rat tapeworm</name>
    <dbReference type="NCBI Taxonomy" id="6216"/>
    <lineage>
        <taxon>Eukaryota</taxon>
        <taxon>Metazoa</taxon>
        <taxon>Spiralia</taxon>
        <taxon>Lophotrochozoa</taxon>
        <taxon>Platyhelminthes</taxon>
        <taxon>Cestoda</taxon>
        <taxon>Eucestoda</taxon>
        <taxon>Cyclophyllidea</taxon>
        <taxon>Hymenolepididae</taxon>
        <taxon>Hymenolepis</taxon>
    </lineage>
</organism>
<accession>A0A564YBL2</accession>
<dbReference type="InterPro" id="IPR005679">
    <property type="entry name" value="Ribosomal_uS12_bac"/>
</dbReference>
<dbReference type="FunFam" id="2.40.50.140:FF:000115">
    <property type="entry name" value="28S ribosomal protein S12, mitochondrial"/>
    <property type="match status" value="1"/>
</dbReference>
<dbReference type="AlphaFoldDB" id="A0A564YBL2"/>
<evidence type="ECO:0000256" key="3">
    <source>
        <dbReference type="ARBA" id="ARBA00022946"/>
    </source>
</evidence>
<dbReference type="PROSITE" id="PS00055">
    <property type="entry name" value="RIBOSOMAL_S12"/>
    <property type="match status" value="1"/>
</dbReference>
<dbReference type="EMBL" id="CABIJS010000144">
    <property type="protein sequence ID" value="VUZ44640.1"/>
    <property type="molecule type" value="Genomic_DNA"/>
</dbReference>
<reference evidence="8 9" key="1">
    <citation type="submission" date="2019-07" db="EMBL/GenBank/DDBJ databases">
        <authorList>
            <person name="Jastrzebski P J."/>
            <person name="Paukszto L."/>
            <person name="Jastrzebski P J."/>
        </authorList>
    </citation>
    <scope>NUCLEOTIDE SEQUENCE [LARGE SCALE GENOMIC DNA]</scope>
    <source>
        <strain evidence="8 9">WMS-il1</strain>
    </source>
</reference>
<evidence type="ECO:0000256" key="7">
    <source>
        <dbReference type="ARBA" id="ARBA00035248"/>
    </source>
</evidence>
<keyword evidence="6" id="KW-0687">Ribonucleoprotein</keyword>
<dbReference type="GO" id="GO:0003735">
    <property type="term" value="F:structural constituent of ribosome"/>
    <property type="evidence" value="ECO:0007669"/>
    <property type="project" value="InterPro"/>
</dbReference>
<dbReference type="CDD" id="cd03368">
    <property type="entry name" value="Ribosomal_S12"/>
    <property type="match status" value="1"/>
</dbReference>
<keyword evidence="4" id="KW-0689">Ribosomal protein</keyword>
<keyword evidence="5" id="KW-0496">Mitochondrion</keyword>
<dbReference type="Pfam" id="PF00164">
    <property type="entry name" value="Ribosom_S12_S23"/>
    <property type="match status" value="1"/>
</dbReference>
<evidence type="ECO:0000256" key="5">
    <source>
        <dbReference type="ARBA" id="ARBA00023128"/>
    </source>
</evidence>
<dbReference type="PROSITE" id="PS51257">
    <property type="entry name" value="PROKAR_LIPOPROTEIN"/>
    <property type="match status" value="1"/>
</dbReference>
<dbReference type="InterPro" id="IPR012340">
    <property type="entry name" value="NA-bd_OB-fold"/>
</dbReference>
<evidence type="ECO:0000256" key="2">
    <source>
        <dbReference type="ARBA" id="ARBA00005657"/>
    </source>
</evidence>